<keyword evidence="2" id="KW-1185">Reference proteome</keyword>
<name>A0A5S6QMM9_TRIMR</name>
<protein>
    <submittedName>
        <fullName evidence="3 4">Uncharacterized protein</fullName>
    </submittedName>
</protein>
<evidence type="ECO:0000313" key="2">
    <source>
        <dbReference type="Proteomes" id="UP000046395"/>
    </source>
</evidence>
<feature type="region of interest" description="Disordered" evidence="1">
    <location>
        <begin position="75"/>
        <end position="120"/>
    </location>
</feature>
<reference evidence="3" key="3">
    <citation type="submission" date="2019-12" db="UniProtKB">
        <authorList>
            <consortium name="WormBaseParasite"/>
        </authorList>
    </citation>
    <scope>IDENTIFICATION</scope>
</reference>
<dbReference type="WBParaSite" id="TMUE_2000008596.2">
    <property type="protein sequence ID" value="TMUE_2000008596.2"/>
    <property type="gene ID" value="WBGene00289773"/>
</dbReference>
<dbReference type="AlphaFoldDB" id="A0A5S6QMM9"/>
<organism evidence="2 3">
    <name type="scientific">Trichuris muris</name>
    <name type="common">Mouse whipworm</name>
    <dbReference type="NCBI Taxonomy" id="70415"/>
    <lineage>
        <taxon>Eukaryota</taxon>
        <taxon>Metazoa</taxon>
        <taxon>Ecdysozoa</taxon>
        <taxon>Nematoda</taxon>
        <taxon>Enoplea</taxon>
        <taxon>Dorylaimia</taxon>
        <taxon>Trichinellida</taxon>
        <taxon>Trichuridae</taxon>
        <taxon>Trichuris</taxon>
    </lineage>
</organism>
<reference evidence="2" key="1">
    <citation type="submission" date="2013-11" db="EMBL/GenBank/DDBJ databases">
        <authorList>
            <person name="Aslett M."/>
        </authorList>
    </citation>
    <scope>NUCLEOTIDE SEQUENCE [LARGE SCALE GENOMIC DNA]</scope>
    <source>
        <strain evidence="2">Edinburgh</strain>
    </source>
</reference>
<evidence type="ECO:0000313" key="3">
    <source>
        <dbReference type="WBParaSite" id="TMUE_2000008596.1"/>
    </source>
</evidence>
<reference evidence="2" key="2">
    <citation type="submission" date="2014-03" db="EMBL/GenBank/DDBJ databases">
        <title>The whipworm genome and dual-species transcriptomics of an intimate host-pathogen interaction.</title>
        <authorList>
            <person name="Foth B.J."/>
            <person name="Tsai I.J."/>
            <person name="Reid A.J."/>
            <person name="Bancroft A.J."/>
            <person name="Nichol S."/>
            <person name="Tracey A."/>
            <person name="Holroyd N."/>
            <person name="Cotton J.A."/>
            <person name="Stanley E.J."/>
            <person name="Zarowiecki M."/>
            <person name="Liu J.Z."/>
            <person name="Huckvale T."/>
            <person name="Cooper P.J."/>
            <person name="Grencis R.K."/>
            <person name="Berriman M."/>
        </authorList>
    </citation>
    <scope>NUCLEOTIDE SEQUENCE [LARGE SCALE GENOMIC DNA]</scope>
    <source>
        <strain evidence="2">Edinburgh</strain>
    </source>
</reference>
<dbReference type="WBParaSite" id="TMUE_2000008596.1">
    <property type="protein sequence ID" value="TMUE_2000008596.1"/>
    <property type="gene ID" value="WBGene00289773"/>
</dbReference>
<sequence>MRYKLTSKGGNVPTRQRRQFVNQRTRATGSADKSAGAAWKSLHHGMHECAAQEAGDLRSRLAKVGASIPRQKWAPCQENVGAPTSSSARLGKAGGEMTSSIAKEEVVNEIAASTAKGAND</sequence>
<accession>A0A5S6QMM9</accession>
<proteinExistence type="predicted"/>
<evidence type="ECO:0000313" key="4">
    <source>
        <dbReference type="WBParaSite" id="TMUE_2000008596.2"/>
    </source>
</evidence>
<evidence type="ECO:0000256" key="1">
    <source>
        <dbReference type="SAM" id="MobiDB-lite"/>
    </source>
</evidence>
<dbReference type="Proteomes" id="UP000046395">
    <property type="component" value="Unassembled WGS sequence"/>
</dbReference>